<gene>
    <name evidence="8" type="primary">era</name>
    <name evidence="11" type="ordered locus">Daud_2045</name>
</gene>
<protein>
    <recommendedName>
        <fullName evidence="2 8">GTPase Era</fullName>
    </recommendedName>
</protein>
<dbReference type="GO" id="GO:0005525">
    <property type="term" value="F:GTP binding"/>
    <property type="evidence" value="ECO:0007669"/>
    <property type="project" value="UniProtKB-UniRule"/>
</dbReference>
<evidence type="ECO:0000256" key="3">
    <source>
        <dbReference type="ARBA" id="ARBA00022517"/>
    </source>
</evidence>
<dbReference type="GO" id="GO:0000028">
    <property type="term" value="P:ribosomal small subunit assembly"/>
    <property type="evidence" value="ECO:0007669"/>
    <property type="project" value="TreeGrafter"/>
</dbReference>
<keyword evidence="8" id="KW-0963">Cytoplasm</keyword>
<feature type="region of interest" description="G2" evidence="9">
    <location>
        <begin position="49"/>
        <end position="53"/>
    </location>
</feature>
<dbReference type="NCBIfam" id="TIGR00436">
    <property type="entry name" value="era"/>
    <property type="match status" value="1"/>
</dbReference>
<dbReference type="eggNOG" id="COG1159">
    <property type="taxonomic scope" value="Bacteria"/>
</dbReference>
<dbReference type="InterPro" id="IPR005225">
    <property type="entry name" value="Small_GTP-bd"/>
</dbReference>
<keyword evidence="3 8" id="KW-0690">Ribosome biogenesis</keyword>
<dbReference type="GO" id="GO:0070181">
    <property type="term" value="F:small ribosomal subunit rRNA binding"/>
    <property type="evidence" value="ECO:0007669"/>
    <property type="project" value="UniProtKB-UniRule"/>
</dbReference>
<dbReference type="Pfam" id="PF07650">
    <property type="entry name" value="KH_2"/>
    <property type="match status" value="1"/>
</dbReference>
<keyword evidence="5 8" id="KW-0694">RNA-binding</keyword>
<dbReference type="HOGENOM" id="CLU_038009_0_2_9"/>
<feature type="domain" description="Era-type G" evidence="10">
    <location>
        <begin position="15"/>
        <end position="182"/>
    </location>
</feature>
<dbReference type="GO" id="GO:0005829">
    <property type="term" value="C:cytosol"/>
    <property type="evidence" value="ECO:0007669"/>
    <property type="project" value="TreeGrafter"/>
</dbReference>
<evidence type="ECO:0000256" key="4">
    <source>
        <dbReference type="ARBA" id="ARBA00022741"/>
    </source>
</evidence>
<sequence>MKGRNNAVDQPPEYRSGFVTIIGRPNVGKSTLLNSLVGRKVAIISDKPQTTRHRIRAVLTRDDAQVVFVDTPGIHKPKHRLGRMMVDTALKTLQDVDLILFLIEAHRESGPGDDFILERLAGIRTPVFLVINKIDLVAKPRLLPLIDEMRKKMAFREIIPLSARTGENTGLLVDLVIGCLPPGPRYYPEDAVSDQAEEVILAELVREKVLHLTTQEVPHSVAVVVEEVFPGQKGVTVIRADVIVERESQKAILIGEGGRMLKSIGRLAREEIESLLGMRVYLELWVKVKPKWRQDERQLHYLGFKNAD</sequence>
<dbReference type="InterPro" id="IPR027417">
    <property type="entry name" value="P-loop_NTPase"/>
</dbReference>
<dbReference type="GO" id="GO:0043024">
    <property type="term" value="F:ribosomal small subunit binding"/>
    <property type="evidence" value="ECO:0007669"/>
    <property type="project" value="TreeGrafter"/>
</dbReference>
<dbReference type="Gene3D" id="3.40.50.300">
    <property type="entry name" value="P-loop containing nucleotide triphosphate hydrolases"/>
    <property type="match status" value="1"/>
</dbReference>
<feature type="region of interest" description="G4" evidence="9">
    <location>
        <begin position="132"/>
        <end position="135"/>
    </location>
</feature>
<feature type="binding site" evidence="8">
    <location>
        <begin position="132"/>
        <end position="135"/>
    </location>
    <ligand>
        <name>GTP</name>
        <dbReference type="ChEBI" id="CHEBI:37565"/>
    </ligand>
</feature>
<comment type="subcellular location">
    <subcellularLocation>
        <location evidence="8">Cytoplasm</location>
    </subcellularLocation>
    <subcellularLocation>
        <location evidence="8">Cell membrane</location>
        <topology evidence="8">Peripheral membrane protein</topology>
    </subcellularLocation>
</comment>
<accession>B1I687</accession>
<dbReference type="FunFam" id="3.30.300.20:FF:000003">
    <property type="entry name" value="GTPase Era"/>
    <property type="match status" value="1"/>
</dbReference>
<keyword evidence="8" id="KW-1003">Cell membrane</keyword>
<comment type="function">
    <text evidence="8">An essential GTPase that binds both GDP and GTP, with rapid nucleotide exchange. Plays a role in 16S rRNA processing and 30S ribosomal subunit biogenesis and possibly also in cell cycle regulation and energy metabolism.</text>
</comment>
<dbReference type="PROSITE" id="PS51713">
    <property type="entry name" value="G_ERA"/>
    <property type="match status" value="1"/>
</dbReference>
<dbReference type="AlphaFoldDB" id="B1I687"/>
<dbReference type="Pfam" id="PF01926">
    <property type="entry name" value="MMR_HSR1"/>
    <property type="match status" value="1"/>
</dbReference>
<evidence type="ECO:0000256" key="6">
    <source>
        <dbReference type="ARBA" id="ARBA00023134"/>
    </source>
</evidence>
<dbReference type="PANTHER" id="PTHR42698:SF1">
    <property type="entry name" value="GTPASE ERA, MITOCHONDRIAL"/>
    <property type="match status" value="1"/>
</dbReference>
<evidence type="ECO:0000256" key="9">
    <source>
        <dbReference type="PROSITE-ProRule" id="PRU01050"/>
    </source>
</evidence>
<dbReference type="STRING" id="477974.Daud_2045"/>
<dbReference type="InterPro" id="IPR005662">
    <property type="entry name" value="GTPase_Era-like"/>
</dbReference>
<feature type="region of interest" description="G1" evidence="9">
    <location>
        <begin position="23"/>
        <end position="30"/>
    </location>
</feature>
<feature type="binding site" evidence="8">
    <location>
        <begin position="70"/>
        <end position="74"/>
    </location>
    <ligand>
        <name>GTP</name>
        <dbReference type="ChEBI" id="CHEBI:37565"/>
    </ligand>
</feature>
<dbReference type="SUPFAM" id="SSF52540">
    <property type="entry name" value="P-loop containing nucleoside triphosphate hydrolases"/>
    <property type="match status" value="1"/>
</dbReference>
<dbReference type="Proteomes" id="UP000008544">
    <property type="component" value="Chromosome"/>
</dbReference>
<dbReference type="SUPFAM" id="SSF54814">
    <property type="entry name" value="Prokaryotic type KH domain (KH-domain type II)"/>
    <property type="match status" value="1"/>
</dbReference>
<evidence type="ECO:0000259" key="10">
    <source>
        <dbReference type="PROSITE" id="PS51713"/>
    </source>
</evidence>
<dbReference type="EMBL" id="CP000860">
    <property type="protein sequence ID" value="ACA60535.1"/>
    <property type="molecule type" value="Genomic_DNA"/>
</dbReference>
<dbReference type="PANTHER" id="PTHR42698">
    <property type="entry name" value="GTPASE ERA"/>
    <property type="match status" value="1"/>
</dbReference>
<keyword evidence="6 8" id="KW-0342">GTP-binding</keyword>
<keyword evidence="8" id="KW-0699">rRNA-binding</keyword>
<reference evidence="11 12" key="2">
    <citation type="journal article" date="2008" name="Science">
        <title>Environmental genomics reveals a single-species ecosystem deep within Earth.</title>
        <authorList>
            <person name="Chivian D."/>
            <person name="Brodie E.L."/>
            <person name="Alm E.J."/>
            <person name="Culley D.E."/>
            <person name="Dehal P.S."/>
            <person name="Desantis T.Z."/>
            <person name="Gihring T.M."/>
            <person name="Lapidus A."/>
            <person name="Lin L.H."/>
            <person name="Lowry S.R."/>
            <person name="Moser D.P."/>
            <person name="Richardson P.M."/>
            <person name="Southam G."/>
            <person name="Wanger G."/>
            <person name="Pratt L.M."/>
            <person name="Andersen G.L."/>
            <person name="Hazen T.C."/>
            <person name="Brockman F.J."/>
            <person name="Arkin A.P."/>
            <person name="Onstott T.C."/>
        </authorList>
    </citation>
    <scope>NUCLEOTIDE SEQUENCE [LARGE SCALE GENOMIC DNA]</scope>
    <source>
        <strain evidence="11 12">MP104C</strain>
    </source>
</reference>
<evidence type="ECO:0000256" key="7">
    <source>
        <dbReference type="ARBA" id="ARBA00023136"/>
    </source>
</evidence>
<dbReference type="GO" id="GO:0003924">
    <property type="term" value="F:GTPase activity"/>
    <property type="evidence" value="ECO:0007669"/>
    <property type="project" value="UniProtKB-UniRule"/>
</dbReference>
<dbReference type="InterPro" id="IPR030388">
    <property type="entry name" value="G_ERA_dom"/>
</dbReference>
<dbReference type="InterPro" id="IPR015946">
    <property type="entry name" value="KH_dom-like_a/b"/>
</dbReference>
<comment type="similarity">
    <text evidence="1 8 9">Belongs to the TRAFAC class TrmE-Era-EngA-EngB-Septin-like GTPase superfamily. Era GTPase family.</text>
</comment>
<feature type="region of interest" description="G3" evidence="9">
    <location>
        <begin position="70"/>
        <end position="73"/>
    </location>
</feature>
<evidence type="ECO:0000256" key="5">
    <source>
        <dbReference type="ARBA" id="ARBA00022884"/>
    </source>
</evidence>
<feature type="binding site" evidence="8">
    <location>
        <begin position="23"/>
        <end position="30"/>
    </location>
    <ligand>
        <name>GTP</name>
        <dbReference type="ChEBI" id="CHEBI:37565"/>
    </ligand>
</feature>
<feature type="region of interest" description="G5" evidence="9">
    <location>
        <begin position="161"/>
        <end position="163"/>
    </location>
</feature>
<evidence type="ECO:0000313" key="12">
    <source>
        <dbReference type="Proteomes" id="UP000008544"/>
    </source>
</evidence>
<dbReference type="CDD" id="cd04163">
    <property type="entry name" value="Era"/>
    <property type="match status" value="1"/>
</dbReference>
<dbReference type="FunFam" id="3.40.50.300:FF:000094">
    <property type="entry name" value="GTPase Era"/>
    <property type="match status" value="1"/>
</dbReference>
<dbReference type="InterPro" id="IPR009019">
    <property type="entry name" value="KH_sf_prok-type"/>
</dbReference>
<dbReference type="NCBIfam" id="TIGR00231">
    <property type="entry name" value="small_GTP"/>
    <property type="match status" value="1"/>
</dbReference>
<keyword evidence="12" id="KW-1185">Reference proteome</keyword>
<name>B1I687_DESAP</name>
<evidence type="ECO:0000256" key="1">
    <source>
        <dbReference type="ARBA" id="ARBA00007921"/>
    </source>
</evidence>
<dbReference type="KEGG" id="dau:Daud_2045"/>
<dbReference type="OrthoDB" id="9805918at2"/>
<dbReference type="Gene3D" id="3.30.300.20">
    <property type="match status" value="1"/>
</dbReference>
<evidence type="ECO:0000313" key="11">
    <source>
        <dbReference type="EMBL" id="ACA60535.1"/>
    </source>
</evidence>
<reference evidence="12" key="1">
    <citation type="submission" date="2007-10" db="EMBL/GenBank/DDBJ databases">
        <title>Complete sequence of chromosome of Desulforudis audaxviator MP104C.</title>
        <authorList>
            <person name="Copeland A."/>
            <person name="Lucas S."/>
            <person name="Lapidus A."/>
            <person name="Barry K."/>
            <person name="Glavina del Rio T."/>
            <person name="Dalin E."/>
            <person name="Tice H."/>
            <person name="Bruce D."/>
            <person name="Pitluck S."/>
            <person name="Lowry S.R."/>
            <person name="Larimer F."/>
            <person name="Land M.L."/>
            <person name="Hauser L."/>
            <person name="Kyrpides N."/>
            <person name="Ivanova N.N."/>
            <person name="Richardson P."/>
        </authorList>
    </citation>
    <scope>NUCLEOTIDE SEQUENCE [LARGE SCALE GENOMIC DNA]</scope>
    <source>
        <strain evidence="12">MP104C</strain>
    </source>
</reference>
<comment type="subunit">
    <text evidence="8">Monomer.</text>
</comment>
<dbReference type="HAMAP" id="MF_00367">
    <property type="entry name" value="GTPase_Era"/>
    <property type="match status" value="1"/>
</dbReference>
<dbReference type="InterPro" id="IPR006073">
    <property type="entry name" value="GTP-bd"/>
</dbReference>
<organism evidence="11 12">
    <name type="scientific">Desulforudis audaxviator (strain MP104C)</name>
    <dbReference type="NCBI Taxonomy" id="477974"/>
    <lineage>
        <taxon>Bacteria</taxon>
        <taxon>Bacillati</taxon>
        <taxon>Bacillota</taxon>
        <taxon>Clostridia</taxon>
        <taxon>Thermoanaerobacterales</taxon>
        <taxon>Candidatus Desulforudaceae</taxon>
        <taxon>Candidatus Desulforudis</taxon>
    </lineage>
</organism>
<dbReference type="GO" id="GO:0005886">
    <property type="term" value="C:plasma membrane"/>
    <property type="evidence" value="ECO:0007669"/>
    <property type="project" value="UniProtKB-SubCell"/>
</dbReference>
<dbReference type="PRINTS" id="PR00326">
    <property type="entry name" value="GTP1OBG"/>
</dbReference>
<dbReference type="NCBIfam" id="NF000908">
    <property type="entry name" value="PRK00089.1"/>
    <property type="match status" value="1"/>
</dbReference>
<dbReference type="InterPro" id="IPR004044">
    <property type="entry name" value="KH_dom_type_2"/>
</dbReference>
<evidence type="ECO:0000256" key="2">
    <source>
        <dbReference type="ARBA" id="ARBA00020484"/>
    </source>
</evidence>
<keyword evidence="7 8" id="KW-0472">Membrane</keyword>
<evidence type="ECO:0000256" key="8">
    <source>
        <dbReference type="HAMAP-Rule" id="MF_00367"/>
    </source>
</evidence>
<proteinExistence type="inferred from homology"/>
<keyword evidence="4 8" id="KW-0547">Nucleotide-binding</keyword>
<dbReference type="RefSeq" id="WP_012303110.1">
    <property type="nucleotide sequence ID" value="NC_010424.1"/>
</dbReference>
<dbReference type="CDD" id="cd22534">
    <property type="entry name" value="KH-II_Era"/>
    <property type="match status" value="1"/>
</dbReference>